<dbReference type="KEGG" id="fro:AALO17_06070"/>
<dbReference type="Proteomes" id="UP000069771">
    <property type="component" value="Chromosome"/>
</dbReference>
<reference evidence="1 2" key="1">
    <citation type="journal article" date="2016" name="Gut Pathog.">
        <title>Whole genome sequencing of "Faecalibaculum rodentium" ALO17, isolated from C57BL/6J laboratory mouse feces.</title>
        <authorList>
            <person name="Lim S."/>
            <person name="Chang D.H."/>
            <person name="Ahn S."/>
            <person name="Kim B.C."/>
        </authorList>
    </citation>
    <scope>NUCLEOTIDE SEQUENCE [LARGE SCALE GENOMIC DNA]</scope>
    <source>
        <strain evidence="1 2">Alo17</strain>
    </source>
</reference>
<keyword evidence="2" id="KW-1185">Reference proteome</keyword>
<proteinExistence type="predicted"/>
<dbReference type="EMBL" id="CP011391">
    <property type="protein sequence ID" value="AMK53741.1"/>
    <property type="molecule type" value="Genomic_DNA"/>
</dbReference>
<sequence length="38" mass="3897">MLTPAAPMAGASTPAFCIRSLQVGQEQKKAGRAVLPAQ</sequence>
<dbReference type="AlphaFoldDB" id="A0A140DSW4"/>
<evidence type="ECO:0000313" key="1">
    <source>
        <dbReference type="EMBL" id="AMK53741.1"/>
    </source>
</evidence>
<gene>
    <name evidence="1" type="ORF">AALO17_06070</name>
</gene>
<organism evidence="1 2">
    <name type="scientific">Faecalibaculum rodentium</name>
    <dbReference type="NCBI Taxonomy" id="1702221"/>
    <lineage>
        <taxon>Bacteria</taxon>
        <taxon>Bacillati</taxon>
        <taxon>Bacillota</taxon>
        <taxon>Erysipelotrichia</taxon>
        <taxon>Erysipelotrichales</taxon>
        <taxon>Erysipelotrichaceae</taxon>
        <taxon>Faecalibaculum</taxon>
    </lineage>
</organism>
<protein>
    <submittedName>
        <fullName evidence="1">Uncharacterized protein</fullName>
    </submittedName>
</protein>
<name>A0A140DSW4_9FIRM</name>
<evidence type="ECO:0000313" key="2">
    <source>
        <dbReference type="Proteomes" id="UP000069771"/>
    </source>
</evidence>
<accession>A0A140DSW4</accession>